<evidence type="ECO:0000259" key="3">
    <source>
        <dbReference type="Pfam" id="PF11790"/>
    </source>
</evidence>
<dbReference type="RefSeq" id="XP_025373231.1">
    <property type="nucleotide sequence ID" value="XM_025512726.1"/>
</dbReference>
<feature type="compositionally biased region" description="Acidic residues" evidence="1">
    <location>
        <begin position="379"/>
        <end position="389"/>
    </location>
</feature>
<evidence type="ECO:0000313" key="5">
    <source>
        <dbReference type="Proteomes" id="UP000245783"/>
    </source>
</evidence>
<reference evidence="4 5" key="1">
    <citation type="journal article" date="2018" name="Mol. Biol. Evol.">
        <title>Broad Genomic Sampling Reveals a Smut Pathogenic Ancestry of the Fungal Clade Ustilaginomycotina.</title>
        <authorList>
            <person name="Kijpornyongpan T."/>
            <person name="Mondo S.J."/>
            <person name="Barry K."/>
            <person name="Sandor L."/>
            <person name="Lee J."/>
            <person name="Lipzen A."/>
            <person name="Pangilinan J."/>
            <person name="LaButti K."/>
            <person name="Hainaut M."/>
            <person name="Henrissat B."/>
            <person name="Grigoriev I.V."/>
            <person name="Spatafora J.W."/>
            <person name="Aime M.C."/>
        </authorList>
    </citation>
    <scope>NUCLEOTIDE SEQUENCE [LARGE SCALE GENOMIC DNA]</scope>
    <source>
        <strain evidence="4 5">MCA 4658</strain>
    </source>
</reference>
<proteinExistence type="predicted"/>
<evidence type="ECO:0000256" key="2">
    <source>
        <dbReference type="SAM" id="SignalP"/>
    </source>
</evidence>
<dbReference type="InterPro" id="IPR053183">
    <property type="entry name" value="ASL1"/>
</dbReference>
<protein>
    <recommendedName>
        <fullName evidence="3">Asl1-like glycosyl hydrolase catalytic domain-containing protein</fullName>
    </recommendedName>
</protein>
<dbReference type="Pfam" id="PF11790">
    <property type="entry name" value="Glyco_hydro_cc"/>
    <property type="match status" value="1"/>
</dbReference>
<dbReference type="STRING" id="1522189.A0A316WBP3"/>
<dbReference type="GeneID" id="37034596"/>
<feature type="region of interest" description="Disordered" evidence="1">
    <location>
        <begin position="362"/>
        <end position="389"/>
    </location>
</feature>
<dbReference type="PANTHER" id="PTHR34154">
    <property type="entry name" value="ALKALI-SENSITIVE LINKAGE PROTEIN 1"/>
    <property type="match status" value="1"/>
</dbReference>
<feature type="chain" id="PRO_5016421690" description="Asl1-like glycosyl hydrolase catalytic domain-containing protein" evidence="2">
    <location>
        <begin position="28"/>
        <end position="389"/>
    </location>
</feature>
<dbReference type="InParanoid" id="A0A316WBP3"/>
<evidence type="ECO:0000256" key="1">
    <source>
        <dbReference type="SAM" id="MobiDB-lite"/>
    </source>
</evidence>
<gene>
    <name evidence="4" type="ORF">IE81DRAFT_319443</name>
</gene>
<dbReference type="OrthoDB" id="5959761at2759"/>
<dbReference type="InterPro" id="IPR024655">
    <property type="entry name" value="Asl1_glyco_hydro_catalytic"/>
</dbReference>
<dbReference type="InterPro" id="IPR017853">
    <property type="entry name" value="GH"/>
</dbReference>
<keyword evidence="5" id="KW-1185">Reference proteome</keyword>
<dbReference type="EMBL" id="KZ819352">
    <property type="protein sequence ID" value="PWN46071.1"/>
    <property type="molecule type" value="Genomic_DNA"/>
</dbReference>
<dbReference type="GO" id="GO:0071966">
    <property type="term" value="P:fungal-type cell wall polysaccharide metabolic process"/>
    <property type="evidence" value="ECO:0007669"/>
    <property type="project" value="TreeGrafter"/>
</dbReference>
<name>A0A316WBP3_9BASI</name>
<dbReference type="SUPFAM" id="SSF51445">
    <property type="entry name" value="(Trans)glycosidases"/>
    <property type="match status" value="1"/>
</dbReference>
<feature type="domain" description="Asl1-like glycosyl hydrolase catalytic" evidence="3">
    <location>
        <begin position="44"/>
        <end position="270"/>
    </location>
</feature>
<dbReference type="Gene3D" id="3.20.20.80">
    <property type="entry name" value="Glycosidases"/>
    <property type="match status" value="1"/>
</dbReference>
<dbReference type="GO" id="GO:0009277">
    <property type="term" value="C:fungal-type cell wall"/>
    <property type="evidence" value="ECO:0007669"/>
    <property type="project" value="TreeGrafter"/>
</dbReference>
<feature type="signal peptide" evidence="2">
    <location>
        <begin position="1"/>
        <end position="27"/>
    </location>
</feature>
<dbReference type="AlphaFoldDB" id="A0A316WBP3"/>
<sequence>MRFTLAISALAALLPAVLVLLSQPTEARNRRCVPHGFDSRWSRTIAKGKLECYHHWQDGIVHEYPGDIEYVPTMWDEKKYGAKWAARKKEMRKKLPRRLLTFNEPDVKGQANMDPYYAADLWMREIVPWQKKGVKVSTPQIVYDLDWMDTFMKQLKKKGTKGPDFMAIHSYTPKGQRGLNQLKSYVKKCRKRYGLKIWVTEYGVTASSKPSAAEIKSYLVQAQNFLDSQSYVKRSFWLGGFAINKPPDGFVTNKNAFFSSSGGLRDIAHWWLYAGNGGKSRRDAAGLPSSPLEHRSEHSPAMRRNHAKLAARMQARAENVTAEADIDAYHADVDAEDKDLADAYDGDEVECDEHCQRLEAMLAKTTDDDDVMKDAEDKIEGEDEDEDTD</sequence>
<organism evidence="4 5">
    <name type="scientific">Ceraceosorus guamensis</name>
    <dbReference type="NCBI Taxonomy" id="1522189"/>
    <lineage>
        <taxon>Eukaryota</taxon>
        <taxon>Fungi</taxon>
        <taxon>Dikarya</taxon>
        <taxon>Basidiomycota</taxon>
        <taxon>Ustilaginomycotina</taxon>
        <taxon>Exobasidiomycetes</taxon>
        <taxon>Ceraceosorales</taxon>
        <taxon>Ceraceosoraceae</taxon>
        <taxon>Ceraceosorus</taxon>
    </lineage>
</organism>
<feature type="region of interest" description="Disordered" evidence="1">
    <location>
        <begin position="282"/>
        <end position="301"/>
    </location>
</feature>
<keyword evidence="2" id="KW-0732">Signal</keyword>
<dbReference type="PANTHER" id="PTHR34154:SF3">
    <property type="entry name" value="ALKALI-SENSITIVE LINKAGE PROTEIN 1"/>
    <property type="match status" value="1"/>
</dbReference>
<dbReference type="Proteomes" id="UP000245783">
    <property type="component" value="Unassembled WGS sequence"/>
</dbReference>
<accession>A0A316WBP3</accession>
<evidence type="ECO:0000313" key="4">
    <source>
        <dbReference type="EMBL" id="PWN46071.1"/>
    </source>
</evidence>